<accession>A0A1F7V9C4</accession>
<dbReference type="Proteomes" id="UP000176593">
    <property type="component" value="Unassembled WGS sequence"/>
</dbReference>
<proteinExistence type="predicted"/>
<evidence type="ECO:0000313" key="1">
    <source>
        <dbReference type="EMBL" id="OGL86554.1"/>
    </source>
</evidence>
<gene>
    <name evidence="1" type="ORF">A3I41_04670</name>
</gene>
<protein>
    <submittedName>
        <fullName evidence="1">Uncharacterized protein</fullName>
    </submittedName>
</protein>
<organism evidence="1 2">
    <name type="scientific">Candidatus Uhrbacteria bacterium RIFCSPLOWO2_02_FULL_48_18</name>
    <dbReference type="NCBI Taxonomy" id="1802408"/>
    <lineage>
        <taxon>Bacteria</taxon>
        <taxon>Candidatus Uhriibacteriota</taxon>
    </lineage>
</organism>
<sequence>MKHPSFFSFIILALTLILVTGFVFSSAPKKTTVQTESSAVSEKQYQTALAVVLQKFVTSYDATTDDSVRAQVTDQTLGTLLSMRVPAAHKDFHLSLAITLQKIKQGFVSNPQDVLEAYTQMKAFISQTSWLNI</sequence>
<dbReference type="EMBL" id="MGEQ01000008">
    <property type="protein sequence ID" value="OGL86554.1"/>
    <property type="molecule type" value="Genomic_DNA"/>
</dbReference>
<comment type="caution">
    <text evidence="1">The sequence shown here is derived from an EMBL/GenBank/DDBJ whole genome shotgun (WGS) entry which is preliminary data.</text>
</comment>
<evidence type="ECO:0000313" key="2">
    <source>
        <dbReference type="Proteomes" id="UP000176593"/>
    </source>
</evidence>
<name>A0A1F7V9C4_9BACT</name>
<dbReference type="AlphaFoldDB" id="A0A1F7V9C4"/>
<reference evidence="1 2" key="1">
    <citation type="journal article" date="2016" name="Nat. Commun.">
        <title>Thousands of microbial genomes shed light on interconnected biogeochemical processes in an aquifer system.</title>
        <authorList>
            <person name="Anantharaman K."/>
            <person name="Brown C.T."/>
            <person name="Hug L.A."/>
            <person name="Sharon I."/>
            <person name="Castelle C.J."/>
            <person name="Probst A.J."/>
            <person name="Thomas B.C."/>
            <person name="Singh A."/>
            <person name="Wilkins M.J."/>
            <person name="Karaoz U."/>
            <person name="Brodie E.L."/>
            <person name="Williams K.H."/>
            <person name="Hubbard S.S."/>
            <person name="Banfield J.F."/>
        </authorList>
    </citation>
    <scope>NUCLEOTIDE SEQUENCE [LARGE SCALE GENOMIC DNA]</scope>
</reference>